<evidence type="ECO:0000313" key="6">
    <source>
        <dbReference type="Proteomes" id="UP000700212"/>
    </source>
</evidence>
<protein>
    <submittedName>
        <fullName evidence="5">Bifunctional metallophosphatase/5'-nucleotidase</fullName>
    </submittedName>
</protein>
<dbReference type="Pfam" id="PF00149">
    <property type="entry name" value="Metallophos"/>
    <property type="match status" value="1"/>
</dbReference>
<dbReference type="OrthoDB" id="9793179at2"/>
<dbReference type="PIRSF" id="PIRSF036361">
    <property type="entry name" value="YunD"/>
    <property type="match status" value="1"/>
</dbReference>
<evidence type="ECO:0000259" key="3">
    <source>
        <dbReference type="Pfam" id="PF00149"/>
    </source>
</evidence>
<proteinExistence type="inferred from homology"/>
<sequence>MMEKIHIFYTNDWHSHFAYWPRMQAYIQQRKASYEQQGDTVLLCDVGDHMDRSSIFTEATQGKGNVALLNEAGYDVVTIGNNEGITLSFANLTALYEQATFDVVVANLQAIEGQTPEWVKPYVIKTTAAGTKIGFIAATAPFEAFYRELNWDVSGAREKLIQLAYYLEDKVDILLCLSHLGLTEDEALASACPQIDVIFGSHTHHVLPKGKLINGVLLTGGGMFGRYLGELTLTFDDNGLTKQTVLHESKTLPPLDNETSMVAKLTAIGEQKLQKTAFISPKFYNKEWYHYSKLSHLFAAMMLEETDADCALFNAGIFLTDLPKGPISALDLHRLLPHPINLCIIEVTAQQLKELLAEDIPVDWPRMALKGLGFRGVVLGKILTYGFTLDDKRRLWINGELADEQKVYRLVTLDLFTFGYFYPQFKYAKKHYVLPEFLRELFLAYGQHHFAEERK</sequence>
<evidence type="ECO:0000256" key="2">
    <source>
        <dbReference type="RuleBase" id="RU362119"/>
    </source>
</evidence>
<dbReference type="PRINTS" id="PR01607">
    <property type="entry name" value="APYRASEFAMLY"/>
</dbReference>
<dbReference type="GO" id="GO:0009166">
    <property type="term" value="P:nucleotide catabolic process"/>
    <property type="evidence" value="ECO:0007669"/>
    <property type="project" value="InterPro"/>
</dbReference>
<dbReference type="GO" id="GO:0008768">
    <property type="term" value="F:UDP-sugar diphosphatase activity"/>
    <property type="evidence" value="ECO:0007669"/>
    <property type="project" value="TreeGrafter"/>
</dbReference>
<evidence type="ECO:0000259" key="4">
    <source>
        <dbReference type="Pfam" id="PF02872"/>
    </source>
</evidence>
<organism evidence="5 6">
    <name type="scientific">Metalysinibacillus jejuensis</name>
    <dbReference type="NCBI Taxonomy" id="914327"/>
    <lineage>
        <taxon>Bacteria</taxon>
        <taxon>Bacillati</taxon>
        <taxon>Bacillota</taxon>
        <taxon>Bacilli</taxon>
        <taxon>Bacillales</taxon>
        <taxon>Caryophanaceae</taxon>
        <taxon>Metalysinibacillus</taxon>
    </lineage>
</organism>
<dbReference type="SUPFAM" id="SSF56300">
    <property type="entry name" value="Metallo-dependent phosphatases"/>
    <property type="match status" value="1"/>
</dbReference>
<dbReference type="Pfam" id="PF02872">
    <property type="entry name" value="5_nucleotid_C"/>
    <property type="match status" value="1"/>
</dbReference>
<name>A0A921NCU4_9BACL</name>
<reference evidence="5" key="2">
    <citation type="submission" date="2021-09" db="EMBL/GenBank/DDBJ databases">
        <authorList>
            <person name="Gilroy R."/>
        </authorList>
    </citation>
    <scope>NUCLEOTIDE SEQUENCE</scope>
    <source>
        <strain evidence="5">CHK160-4876</strain>
    </source>
</reference>
<dbReference type="InterPro" id="IPR036907">
    <property type="entry name" value="5'-Nucleotdase_C_sf"/>
</dbReference>
<dbReference type="CDD" id="cd00845">
    <property type="entry name" value="MPP_UshA_N_like"/>
    <property type="match status" value="1"/>
</dbReference>
<feature type="domain" description="Calcineurin-like phosphoesterase" evidence="3">
    <location>
        <begin position="6"/>
        <end position="205"/>
    </location>
</feature>
<keyword evidence="1" id="KW-0732">Signal</keyword>
<keyword evidence="2" id="KW-0547">Nucleotide-binding</keyword>
<dbReference type="Proteomes" id="UP000700212">
    <property type="component" value="Unassembled WGS sequence"/>
</dbReference>
<dbReference type="InterPro" id="IPR011240">
    <property type="entry name" value="Pesterase_YunD"/>
</dbReference>
<comment type="similarity">
    <text evidence="2">Belongs to the 5'-nucleotidase family.</text>
</comment>
<dbReference type="InterPro" id="IPR029052">
    <property type="entry name" value="Metallo-depent_PP-like"/>
</dbReference>
<keyword evidence="2" id="KW-0378">Hydrolase</keyword>
<dbReference type="InterPro" id="IPR006179">
    <property type="entry name" value="5_nucleotidase/apyrase"/>
</dbReference>
<feature type="domain" description="5'-Nucleotidase C-terminal" evidence="4">
    <location>
        <begin position="287"/>
        <end position="414"/>
    </location>
</feature>
<accession>A0A921NCU4</accession>
<dbReference type="PANTHER" id="PTHR11575:SF23">
    <property type="entry name" value="5-NUCLEOTIDASE FAMILY PROTEIN"/>
    <property type="match status" value="1"/>
</dbReference>
<dbReference type="InterPro" id="IPR008334">
    <property type="entry name" value="5'-Nucleotdase_C"/>
</dbReference>
<gene>
    <name evidence="5" type="ORF">K8V30_06505</name>
</gene>
<evidence type="ECO:0000313" key="5">
    <source>
        <dbReference type="EMBL" id="HJH11318.1"/>
    </source>
</evidence>
<dbReference type="PANTHER" id="PTHR11575">
    <property type="entry name" value="5'-NUCLEOTIDASE-RELATED"/>
    <property type="match status" value="1"/>
</dbReference>
<dbReference type="Gene3D" id="3.90.780.10">
    <property type="entry name" value="5'-Nucleotidase, C-terminal domain"/>
    <property type="match status" value="1"/>
</dbReference>
<dbReference type="SUPFAM" id="SSF55816">
    <property type="entry name" value="5'-nucleotidase (syn. UDP-sugar hydrolase), C-terminal domain"/>
    <property type="match status" value="1"/>
</dbReference>
<dbReference type="EMBL" id="DYTV01000088">
    <property type="protein sequence ID" value="HJH11318.1"/>
    <property type="molecule type" value="Genomic_DNA"/>
</dbReference>
<evidence type="ECO:0000256" key="1">
    <source>
        <dbReference type="ARBA" id="ARBA00022729"/>
    </source>
</evidence>
<dbReference type="GO" id="GO:0000166">
    <property type="term" value="F:nucleotide binding"/>
    <property type="evidence" value="ECO:0007669"/>
    <property type="project" value="UniProtKB-KW"/>
</dbReference>
<dbReference type="Gene3D" id="3.60.21.10">
    <property type="match status" value="1"/>
</dbReference>
<reference evidence="5" key="1">
    <citation type="journal article" date="2021" name="PeerJ">
        <title>Extensive microbial diversity within the chicken gut microbiome revealed by metagenomics and culture.</title>
        <authorList>
            <person name="Gilroy R."/>
            <person name="Ravi A."/>
            <person name="Getino M."/>
            <person name="Pursley I."/>
            <person name="Horton D.L."/>
            <person name="Alikhan N.F."/>
            <person name="Baker D."/>
            <person name="Gharbi K."/>
            <person name="Hall N."/>
            <person name="Watson M."/>
            <person name="Adriaenssens E.M."/>
            <person name="Foster-Nyarko E."/>
            <person name="Jarju S."/>
            <person name="Secka A."/>
            <person name="Antonio M."/>
            <person name="Oren A."/>
            <person name="Chaudhuri R.R."/>
            <person name="La Ragione R."/>
            <person name="Hildebrand F."/>
            <person name="Pallen M.J."/>
        </authorList>
    </citation>
    <scope>NUCLEOTIDE SEQUENCE</scope>
    <source>
        <strain evidence="5">CHK160-4876</strain>
    </source>
</reference>
<dbReference type="InterPro" id="IPR004843">
    <property type="entry name" value="Calcineurin-like_PHP"/>
</dbReference>
<dbReference type="GO" id="GO:0008253">
    <property type="term" value="F:5'-nucleotidase activity"/>
    <property type="evidence" value="ECO:0007669"/>
    <property type="project" value="TreeGrafter"/>
</dbReference>
<comment type="caution">
    <text evidence="5">The sequence shown here is derived from an EMBL/GenBank/DDBJ whole genome shotgun (WGS) entry which is preliminary data.</text>
</comment>
<dbReference type="AlphaFoldDB" id="A0A921NCU4"/>
<dbReference type="GO" id="GO:0030288">
    <property type="term" value="C:outer membrane-bounded periplasmic space"/>
    <property type="evidence" value="ECO:0007669"/>
    <property type="project" value="TreeGrafter"/>
</dbReference>